<dbReference type="EMBL" id="JBHLUH010000012">
    <property type="protein sequence ID" value="MFC0528201.1"/>
    <property type="molecule type" value="Genomic_DNA"/>
</dbReference>
<reference evidence="1 2" key="1">
    <citation type="submission" date="2024-09" db="EMBL/GenBank/DDBJ databases">
        <authorList>
            <person name="Sun Q."/>
            <person name="Mori K."/>
        </authorList>
    </citation>
    <scope>NUCLEOTIDE SEQUENCE [LARGE SCALE GENOMIC DNA]</scope>
    <source>
        <strain evidence="1 2">TBRC 3947</strain>
    </source>
</reference>
<name>A0ABV6M0L1_9ACTN</name>
<evidence type="ECO:0000313" key="1">
    <source>
        <dbReference type="EMBL" id="MFC0528201.1"/>
    </source>
</evidence>
<proteinExistence type="predicted"/>
<keyword evidence="2" id="KW-1185">Reference proteome</keyword>
<dbReference type="Proteomes" id="UP001589867">
    <property type="component" value="Unassembled WGS sequence"/>
</dbReference>
<organism evidence="1 2">
    <name type="scientific">Phytohabitans kaempferiae</name>
    <dbReference type="NCBI Taxonomy" id="1620943"/>
    <lineage>
        <taxon>Bacteria</taxon>
        <taxon>Bacillati</taxon>
        <taxon>Actinomycetota</taxon>
        <taxon>Actinomycetes</taxon>
        <taxon>Micromonosporales</taxon>
        <taxon>Micromonosporaceae</taxon>
    </lineage>
</organism>
<comment type="caution">
    <text evidence="1">The sequence shown here is derived from an EMBL/GenBank/DDBJ whole genome shotgun (WGS) entry which is preliminary data.</text>
</comment>
<protein>
    <submittedName>
        <fullName evidence="1">Uncharacterized protein</fullName>
    </submittedName>
</protein>
<evidence type="ECO:0000313" key="2">
    <source>
        <dbReference type="Proteomes" id="UP001589867"/>
    </source>
</evidence>
<accession>A0ABV6M0L1</accession>
<gene>
    <name evidence="1" type="ORF">ACFFIA_11060</name>
</gene>
<sequence length="88" mass="10438">MTTTTTTRRLHVRPIDTDRLRDFATHLRTVLSTYNRNTGRVLAVHCPTCRHWVKPRHYLVTAGTCRRCARNRDTAAYQTARDRIRHRH</sequence>
<dbReference type="RefSeq" id="WP_377249426.1">
    <property type="nucleotide sequence ID" value="NZ_JBHLUH010000012.1"/>
</dbReference>